<dbReference type="Proteomes" id="UP000066480">
    <property type="component" value="Chromosome"/>
</dbReference>
<dbReference type="Gene3D" id="3.40.50.10810">
    <property type="entry name" value="Tandem AAA-ATPase domain"/>
    <property type="match status" value="1"/>
</dbReference>
<proteinExistence type="predicted"/>
<evidence type="ECO:0008006" key="8">
    <source>
        <dbReference type="Google" id="ProtNLM"/>
    </source>
</evidence>
<evidence type="ECO:0000256" key="1">
    <source>
        <dbReference type="ARBA" id="ARBA00022801"/>
    </source>
</evidence>
<evidence type="ECO:0000259" key="5">
    <source>
        <dbReference type="PROSITE" id="PS51194"/>
    </source>
</evidence>
<dbReference type="PROSITE" id="PS51192">
    <property type="entry name" value="HELICASE_ATP_BIND_1"/>
    <property type="match status" value="1"/>
</dbReference>
<dbReference type="SMART" id="SM00490">
    <property type="entry name" value="HELICc"/>
    <property type="match status" value="1"/>
</dbReference>
<dbReference type="GO" id="GO:0008270">
    <property type="term" value="F:zinc ion binding"/>
    <property type="evidence" value="ECO:0007669"/>
    <property type="project" value="UniProtKB-KW"/>
</dbReference>
<dbReference type="KEGG" id="lmoi:VV02_04055"/>
<evidence type="ECO:0000313" key="6">
    <source>
        <dbReference type="EMBL" id="AKU18623.1"/>
    </source>
</evidence>
<sequence>MERICGDLALERGLGYLDAERVTSITTGDQGRMLLAVVAGSRPNPYSTMITASGRDVAGEPEWSGRCSCPVQVSCKHVVAVIMTAREALVADPSTEPTESRQPWRAALASLVETAPEPVSERHPQLGLFVSVRRRATSVRDSTPRTHIEVSPTRRTKTGRWSKSAGWADFVYRHTERTSDPRQLKAIRELHAMVEQDKAWRFASRGPTVSLHDLPAAVWPLLARAVAAGIELVPSPHDDLDEVVLAEQPADVGLTIDRDDEGGLMLGSQLDHMLLDHTTTDEDAAGQGSGRHLRLVSDAAPQASRHLLGVPAHGVAVIDGGHLTLIPLTESPDELTSDLLDRPPLRIPADDVPEFEAIYLPRLRERTPLRGATVAGRGEAASGVRLHVRAGSPSTGAVRVELSFLYGEGHLVPVGLGSSMKGRRRGDERALVESLNEPLHELGLLEPIGGIGFWPIGSTRLTGMDAVRLTLALDELGGRDNVEVELVDDLPPFEQSTAEPLIQLSTAESESSDWFDLHVTVTIDQEQVPFEPLFTALARDEDHLVLESGTWFSLAHPALHRLRDLIGEARELADPQAKSLQLNRFQVGLWDELVSVGVIGEQCSAWEQSVDRLRQLDKIVTPEMPTGFQAQLRPYQEDGFAWLSTLWDTGLGGVLADDMGLGKTVQTLAMLARAAEAGEIGGEAGPVLVVAPTSVVGTWASEAAKFAPSLTVVQVTETSKKRTASLAEVAAVADVVVTSYAVLRLDADAFHGQRWRGLVLDEAQMVKNHQSKTYQAARRIGAPFTLAISGTPLENSLMDLWSLLSLTAPGLYPRPEQFTIAYRKPIESGERPELLDQLRRRIRPLMLRRTKSAVAADLPEKQIQVMSVPHHPVHARIYEQHLSRERQRIMGLLGEPEANRVAILASLTRLRQLALDPALVDDSYAGVATSAKITALVDQLREVRQEGHRALVFSQFTSYLRLVESALGNAGLGTCYLDGTMTAKARTAMIEEFKGGDADAFLISLKAGGVGLTLTEADYVFVMDPWWNPAAEAQAIDRTHRIGQDKSVMVYRMVSRGTIEEKVVALQDRKRDLFDRVIDDGGAMSGKITADDIRALLD</sequence>
<dbReference type="InterPro" id="IPR027417">
    <property type="entry name" value="P-loop_NTPase"/>
</dbReference>
<keyword evidence="2" id="KW-0479">Metal-binding</keyword>
<dbReference type="GO" id="GO:0005524">
    <property type="term" value="F:ATP binding"/>
    <property type="evidence" value="ECO:0007669"/>
    <property type="project" value="InterPro"/>
</dbReference>
<dbReference type="InterPro" id="IPR000330">
    <property type="entry name" value="SNF2_N"/>
</dbReference>
<dbReference type="InterPro" id="IPR038718">
    <property type="entry name" value="SNF2-like_sf"/>
</dbReference>
<keyword evidence="2" id="KW-0862">Zinc</keyword>
<feature type="domain" description="Helicase ATP-binding" evidence="4">
    <location>
        <begin position="644"/>
        <end position="810"/>
    </location>
</feature>
<evidence type="ECO:0000313" key="7">
    <source>
        <dbReference type="Proteomes" id="UP000066480"/>
    </source>
</evidence>
<dbReference type="EMBL" id="CP011112">
    <property type="protein sequence ID" value="AKU18623.1"/>
    <property type="molecule type" value="Genomic_DNA"/>
</dbReference>
<dbReference type="PANTHER" id="PTHR10799">
    <property type="entry name" value="SNF2/RAD54 HELICASE FAMILY"/>
    <property type="match status" value="1"/>
</dbReference>
<protein>
    <recommendedName>
        <fullName evidence="8">Helicase SNF2</fullName>
    </recommendedName>
</protein>
<keyword evidence="1" id="KW-0378">Hydrolase</keyword>
<organism evidence="6 7">
    <name type="scientific">Luteipulveratus mongoliensis</name>
    <dbReference type="NCBI Taxonomy" id="571913"/>
    <lineage>
        <taxon>Bacteria</taxon>
        <taxon>Bacillati</taxon>
        <taxon>Actinomycetota</taxon>
        <taxon>Actinomycetes</taxon>
        <taxon>Micrococcales</taxon>
        <taxon>Dermacoccaceae</taxon>
        <taxon>Luteipulveratus</taxon>
    </lineage>
</organism>
<dbReference type="SUPFAM" id="SSF52540">
    <property type="entry name" value="P-loop containing nucleoside triphosphate hydrolases"/>
    <property type="match status" value="2"/>
</dbReference>
<dbReference type="PROSITE" id="PS51194">
    <property type="entry name" value="HELICASE_CTER"/>
    <property type="match status" value="1"/>
</dbReference>
<name>A0A0K1JPU0_9MICO</name>
<dbReference type="Pfam" id="PF00176">
    <property type="entry name" value="SNF2-rel_dom"/>
    <property type="match status" value="1"/>
</dbReference>
<reference evidence="6 7" key="1">
    <citation type="submission" date="2015-03" db="EMBL/GenBank/DDBJ databases">
        <title>Luteipulveratus halotolerans sp. nov., a novel actinobacterium (Dermacoccaceae) from Sarawak, Malaysia.</title>
        <authorList>
            <person name="Juboi H."/>
            <person name="Basik A."/>
            <person name="Shamsul S.S."/>
            <person name="Arnold P."/>
            <person name="Schmitt E.K."/>
            <person name="Sanglier J.-J."/>
            <person name="Yeo T."/>
        </authorList>
    </citation>
    <scope>NUCLEOTIDE SEQUENCE [LARGE SCALE GENOMIC DNA]</scope>
    <source>
        <strain evidence="6 7">MN07-A0370</strain>
    </source>
</reference>
<keyword evidence="7" id="KW-1185">Reference proteome</keyword>
<dbReference type="InterPro" id="IPR014001">
    <property type="entry name" value="Helicase_ATP-bd"/>
</dbReference>
<gene>
    <name evidence="6" type="ORF">VV02_04055</name>
</gene>
<dbReference type="SMART" id="SM00487">
    <property type="entry name" value="DEXDc"/>
    <property type="match status" value="1"/>
</dbReference>
<dbReference type="InterPro" id="IPR001650">
    <property type="entry name" value="Helicase_C-like"/>
</dbReference>
<feature type="domain" description="Helicase C-terminal" evidence="5">
    <location>
        <begin position="932"/>
        <end position="1098"/>
    </location>
</feature>
<keyword evidence="2" id="KW-0863">Zinc-finger</keyword>
<dbReference type="GO" id="GO:0016787">
    <property type="term" value="F:hydrolase activity"/>
    <property type="evidence" value="ECO:0007669"/>
    <property type="project" value="UniProtKB-KW"/>
</dbReference>
<evidence type="ECO:0000259" key="3">
    <source>
        <dbReference type="PROSITE" id="PS50966"/>
    </source>
</evidence>
<dbReference type="AlphaFoldDB" id="A0A0K1JPU0"/>
<dbReference type="PROSITE" id="PS50966">
    <property type="entry name" value="ZF_SWIM"/>
    <property type="match status" value="1"/>
</dbReference>
<feature type="domain" description="SWIM-type" evidence="3">
    <location>
        <begin position="46"/>
        <end position="86"/>
    </location>
</feature>
<dbReference type="PATRIC" id="fig|571913.6.peg.831"/>
<accession>A0A0K1JPU0</accession>
<dbReference type="Gene3D" id="3.40.50.300">
    <property type="entry name" value="P-loop containing nucleotide triphosphate hydrolases"/>
    <property type="match status" value="1"/>
</dbReference>
<dbReference type="STRING" id="571913.VV02_04055"/>
<dbReference type="InterPro" id="IPR049730">
    <property type="entry name" value="SNF2/RAD54-like_C"/>
</dbReference>
<evidence type="ECO:0000256" key="2">
    <source>
        <dbReference type="PROSITE-ProRule" id="PRU00325"/>
    </source>
</evidence>
<dbReference type="CDD" id="cd18793">
    <property type="entry name" value="SF2_C_SNF"/>
    <property type="match status" value="1"/>
</dbReference>
<dbReference type="Pfam" id="PF00271">
    <property type="entry name" value="Helicase_C"/>
    <property type="match status" value="1"/>
</dbReference>
<dbReference type="InterPro" id="IPR007527">
    <property type="entry name" value="Znf_SWIM"/>
</dbReference>
<evidence type="ECO:0000259" key="4">
    <source>
        <dbReference type="PROSITE" id="PS51192"/>
    </source>
</evidence>